<protein>
    <submittedName>
        <fullName evidence="1">Cadg domain containing protein</fullName>
    </submittedName>
</protein>
<gene>
    <name evidence="1" type="primary">Contig8379.g8936</name>
    <name evidence="1" type="ORF">STYLEM_17324</name>
</gene>
<name>A0A078B1M7_STYLE</name>
<dbReference type="AlphaFoldDB" id="A0A078B1M7"/>
<evidence type="ECO:0000313" key="1">
    <source>
        <dbReference type="EMBL" id="CDW88206.1"/>
    </source>
</evidence>
<dbReference type="EMBL" id="CCKQ01016333">
    <property type="protein sequence ID" value="CDW88206.1"/>
    <property type="molecule type" value="Genomic_DNA"/>
</dbReference>
<dbReference type="Proteomes" id="UP000039865">
    <property type="component" value="Unassembled WGS sequence"/>
</dbReference>
<accession>A0A078B1M7</accession>
<organism evidence="1 2">
    <name type="scientific">Stylonychia lemnae</name>
    <name type="common">Ciliate</name>
    <dbReference type="NCBI Taxonomy" id="5949"/>
    <lineage>
        <taxon>Eukaryota</taxon>
        <taxon>Sar</taxon>
        <taxon>Alveolata</taxon>
        <taxon>Ciliophora</taxon>
        <taxon>Intramacronucleata</taxon>
        <taxon>Spirotrichea</taxon>
        <taxon>Stichotrichia</taxon>
        <taxon>Sporadotrichida</taxon>
        <taxon>Oxytrichidae</taxon>
        <taxon>Stylonychinae</taxon>
        <taxon>Stylonychia</taxon>
    </lineage>
</organism>
<proteinExistence type="predicted"/>
<evidence type="ECO:0000313" key="2">
    <source>
        <dbReference type="Proteomes" id="UP000039865"/>
    </source>
</evidence>
<reference evidence="1 2" key="1">
    <citation type="submission" date="2014-06" db="EMBL/GenBank/DDBJ databases">
        <authorList>
            <person name="Swart Estienne"/>
        </authorList>
    </citation>
    <scope>NUCLEOTIDE SEQUENCE [LARGE SCALE GENOMIC DNA]</scope>
    <source>
        <strain evidence="1 2">130c</strain>
    </source>
</reference>
<dbReference type="InParanoid" id="A0A078B1M7"/>
<sequence>MTADQPFIKLDKNLTTITIETSDKLQTGSYQYMVEIQMPTNSTVKSQTFNVVIIEDYPDCWDTDLIAPDIPNYIFPKLNNSQKYDQYKYRIPYSHFYFLNATCNKMMQISEKILDTNGKSFQSDKCLQLDTYLREFIVNINDCDQDIVYEVSVIGQVIIQKDFVSISVLINQTTFVVLNTSNKDCFTQNIFAPESNAQRTSRKFYYDIASKKEDSVEPADYKIIIVAQGYKNNQIKAYVYVTFEVYDSSKCKYIPQVKQPSTYTYPNKGDQKFILFNKYYTKQVYDIQDYKFQFIGILSPVLNITSDFILKVVLYLKANTEAPKFSSKLPNIVIFSDYEFDFKLPTKSDADGNLIKMKFLTDQNVGLPNFVSNDTQNLVLKMKPSIRDLGTYLVAIILYDEDENSKALQDLVKGLNIVIPPFISKINVYQFDLKVRTSKEYEEDIITNAKSRITFRIQQIKPNGLVTMKFSELIEIDMSNRNVFQRAIQVNLQNPDNNQIDEILWDLESFDKITLKIKLRLNQKIVESSSVSKTSINIRIVDSSIFTSPTGFTVNTKLKINNDAPNFTTMDDSTKDSISAGFKLLQNSVSSFLFGNLAVNIILSSSIQMLWGMINAFQLIVLMTLFNLKITGDVLYFFKMVAQLSSFSLIPTDEYVHYFFDFSESTPISENFSSMDIFKSIPIIYLSFSQLFKLY</sequence>
<keyword evidence="2" id="KW-1185">Reference proteome</keyword>